<dbReference type="PROSITE" id="PS50217">
    <property type="entry name" value="BZIP"/>
    <property type="match status" value="1"/>
</dbReference>
<feature type="domain" description="BZIP" evidence="13">
    <location>
        <begin position="778"/>
        <end position="835"/>
    </location>
</feature>
<dbReference type="InterPro" id="IPR046347">
    <property type="entry name" value="bZIP_sf"/>
</dbReference>
<keyword evidence="10" id="KW-0175">Coiled coil</keyword>
<evidence type="ECO:0000256" key="7">
    <source>
        <dbReference type="ARBA" id="ARBA00023136"/>
    </source>
</evidence>
<evidence type="ECO:0000256" key="11">
    <source>
        <dbReference type="SAM" id="MobiDB-lite"/>
    </source>
</evidence>
<dbReference type="HOGENOM" id="CLU_338026_0_0_1"/>
<dbReference type="SUPFAM" id="SSF144083">
    <property type="entry name" value="Magnesium transport protein CorA, transmembrane region"/>
    <property type="match status" value="1"/>
</dbReference>
<evidence type="ECO:0000256" key="10">
    <source>
        <dbReference type="SAM" id="Coils"/>
    </source>
</evidence>
<evidence type="ECO:0000256" key="5">
    <source>
        <dbReference type="ARBA" id="ARBA00023015"/>
    </source>
</evidence>
<feature type="region of interest" description="Disordered" evidence="11">
    <location>
        <begin position="579"/>
        <end position="611"/>
    </location>
</feature>
<evidence type="ECO:0000256" key="3">
    <source>
        <dbReference type="ARBA" id="ARBA00022692"/>
    </source>
</evidence>
<proteinExistence type="predicted"/>
<dbReference type="Gene3D" id="1.20.5.170">
    <property type="match status" value="1"/>
</dbReference>
<keyword evidence="6" id="KW-0238">DNA-binding</keyword>
<dbReference type="GO" id="GO:0046873">
    <property type="term" value="F:metal ion transmembrane transporter activity"/>
    <property type="evidence" value="ECO:0007669"/>
    <property type="project" value="InterPro"/>
</dbReference>
<organism evidence="14 15">
    <name type="scientific">Glarea lozoyensis (strain ATCC 20868 / MF5171)</name>
    <dbReference type="NCBI Taxonomy" id="1116229"/>
    <lineage>
        <taxon>Eukaryota</taxon>
        <taxon>Fungi</taxon>
        <taxon>Dikarya</taxon>
        <taxon>Ascomycota</taxon>
        <taxon>Pezizomycotina</taxon>
        <taxon>Leotiomycetes</taxon>
        <taxon>Helotiales</taxon>
        <taxon>Helotiaceae</taxon>
        <taxon>Glarea</taxon>
    </lineage>
</organism>
<dbReference type="RefSeq" id="XP_008081469.1">
    <property type="nucleotide sequence ID" value="XM_008083278.1"/>
</dbReference>
<evidence type="ECO:0000256" key="2">
    <source>
        <dbReference type="ARBA" id="ARBA00004141"/>
    </source>
</evidence>
<dbReference type="OrthoDB" id="5428055at2759"/>
<dbReference type="CDD" id="cd12193">
    <property type="entry name" value="bZIP_GCN4"/>
    <property type="match status" value="1"/>
</dbReference>
<dbReference type="STRING" id="1116229.S3D1R1"/>
<feature type="region of interest" description="Disordered" evidence="11">
    <location>
        <begin position="718"/>
        <end position="737"/>
    </location>
</feature>
<sequence>MLPPNHLLVEPSLIPQASKQGSWEASTSHQSEDSSKLDKVIPLNPNALPQTLEPDDKDIGGIYDQRIKRENWAIDISERPYLRYLKSLSKGWPHITWLADFMEVSTTPIKWKVLGDKDIEERARKVKVAVIEYGNSYVKPTESHIDNTEDLQTFLESTAEPSYARLFVVEDLSRDVIEALGAKYDVDPQYFRSHIEDYLWNQETDAFTDLNGLPHQAKTRNYFNLRYMRARYFESEIVIREGKSELGHWNVLRSLEEDLSWKVRAIRKPKGPTVGLVRSKTALWIRKNKEEDHGILGILVVDPTLEAGYPLWEGPRNLLPCPSIHDTVIDQYGPHGTLFEDVCYYACNMSSEEMKAIEKDNRVLGLPIISLVTADWMRVIDYIITGLTRIEYRLEHPLYRPDTNLPALLDRLHPLRRLLPTYRTMISETLNAILDIEQEQNSNQSSIYIQRLNSDFKSLLARVEELQTRTPNIMSLVTTIIGVEQNQISMEENQQARETNENLARVTYVAVIFAPMAFISSFFSMEADLRNLKETFWIYLVVSIPVTLACLFVADGRNLIAKSHVPLPPSWRSLLRLKGNSGNGIDQTPPRPSDNPQFYSGNLTSNAHDHQHSHSLSQTQYELSDFANQTTCSAFVESLLVHAPDNLSTVDPDNYLGSDTWHGNLSIEPSDSWLLDDVNLLPSNDFQTDPLFTTAPFDLSIPSLSMPSMTFVNPVYQSQTETPQLSDSPESNLSQEFSQSPNDMILFPDTAITKSPHVPSSTTASKSPSRSPNSTSNNPSKVHKRTLNTLAARRYRQKRVDQVSSLESALKDTEAERDELKIRVARLEGEVQVLRGLMGSKS</sequence>
<dbReference type="InterPro" id="IPR002523">
    <property type="entry name" value="MgTranspt_CorA/ZnTranspt_ZntB"/>
</dbReference>
<keyword evidence="9" id="KW-0539">Nucleus</keyword>
<feature type="compositionally biased region" description="Polar residues" evidence="11">
    <location>
        <begin position="16"/>
        <end position="29"/>
    </location>
</feature>
<dbReference type="Gene3D" id="1.20.58.340">
    <property type="entry name" value="Magnesium transport protein CorA, transmembrane region"/>
    <property type="match status" value="1"/>
</dbReference>
<dbReference type="InterPro" id="IPR004827">
    <property type="entry name" value="bZIP"/>
</dbReference>
<dbReference type="KEGG" id="glz:GLAREA_12496"/>
<dbReference type="GO" id="GO:0000977">
    <property type="term" value="F:RNA polymerase II transcription regulatory region sequence-specific DNA binding"/>
    <property type="evidence" value="ECO:0007669"/>
    <property type="project" value="TreeGrafter"/>
</dbReference>
<feature type="transmembrane region" description="Helical" evidence="12">
    <location>
        <begin position="536"/>
        <end position="554"/>
    </location>
</feature>
<dbReference type="EMBL" id="KE145361">
    <property type="protein sequence ID" value="EPE31740.1"/>
    <property type="molecule type" value="Genomic_DNA"/>
</dbReference>
<feature type="transmembrane region" description="Helical" evidence="12">
    <location>
        <begin position="506"/>
        <end position="524"/>
    </location>
</feature>
<keyword evidence="7 12" id="KW-0472">Membrane</keyword>
<dbReference type="SMART" id="SM00338">
    <property type="entry name" value="BRLZ"/>
    <property type="match status" value="1"/>
</dbReference>
<evidence type="ECO:0000313" key="15">
    <source>
        <dbReference type="Proteomes" id="UP000016922"/>
    </source>
</evidence>
<dbReference type="eggNOG" id="ENOG502SG5D">
    <property type="taxonomic scope" value="Eukaryota"/>
</dbReference>
<keyword evidence="5" id="KW-0805">Transcription regulation</keyword>
<feature type="region of interest" description="Disordered" evidence="11">
    <location>
        <begin position="752"/>
        <end position="784"/>
    </location>
</feature>
<evidence type="ECO:0000256" key="6">
    <source>
        <dbReference type="ARBA" id="ARBA00023125"/>
    </source>
</evidence>
<evidence type="ECO:0000256" key="9">
    <source>
        <dbReference type="ARBA" id="ARBA00023242"/>
    </source>
</evidence>
<dbReference type="PANTHER" id="PTHR13044">
    <property type="entry name" value="ACTIVATING TRANSCRIPTION FACTOR ATF 4/5"/>
    <property type="match status" value="1"/>
</dbReference>
<evidence type="ECO:0000256" key="4">
    <source>
        <dbReference type="ARBA" id="ARBA00022989"/>
    </source>
</evidence>
<dbReference type="InterPro" id="IPR045863">
    <property type="entry name" value="CorA_TM1_TM2"/>
</dbReference>
<feature type="region of interest" description="Disordered" evidence="11">
    <location>
        <begin position="16"/>
        <end position="55"/>
    </location>
</feature>
<keyword evidence="15" id="KW-1185">Reference proteome</keyword>
<name>S3D1R1_GLAL2</name>
<keyword evidence="3 12" id="KW-0812">Transmembrane</keyword>
<evidence type="ECO:0000256" key="8">
    <source>
        <dbReference type="ARBA" id="ARBA00023163"/>
    </source>
</evidence>
<keyword evidence="8" id="KW-0804">Transcription</keyword>
<dbReference type="GO" id="GO:0016020">
    <property type="term" value="C:membrane"/>
    <property type="evidence" value="ECO:0007669"/>
    <property type="project" value="UniProtKB-SubCell"/>
</dbReference>
<dbReference type="GO" id="GO:0005634">
    <property type="term" value="C:nucleus"/>
    <property type="evidence" value="ECO:0007669"/>
    <property type="project" value="UniProtKB-SubCell"/>
</dbReference>
<dbReference type="AlphaFoldDB" id="S3D1R1"/>
<evidence type="ECO:0000313" key="14">
    <source>
        <dbReference type="EMBL" id="EPE31740.1"/>
    </source>
</evidence>
<protein>
    <submittedName>
        <fullName evidence="14">Magnesium transport protein CorA, transmembrane region</fullName>
    </submittedName>
</protein>
<evidence type="ECO:0000256" key="12">
    <source>
        <dbReference type="SAM" id="Phobius"/>
    </source>
</evidence>
<feature type="compositionally biased region" description="Basic and acidic residues" evidence="11">
    <location>
        <begin position="30"/>
        <end position="39"/>
    </location>
</feature>
<keyword evidence="4 12" id="KW-1133">Transmembrane helix</keyword>
<accession>S3D1R1</accession>
<dbReference type="PANTHER" id="PTHR13044:SF38">
    <property type="entry name" value="BZIP DOMAIN-CONTAINING PROTEIN"/>
    <property type="match status" value="1"/>
</dbReference>
<feature type="compositionally biased region" description="Low complexity" evidence="11">
    <location>
        <begin position="759"/>
        <end position="780"/>
    </location>
</feature>
<evidence type="ECO:0000259" key="13">
    <source>
        <dbReference type="PROSITE" id="PS50217"/>
    </source>
</evidence>
<dbReference type="Pfam" id="PF01544">
    <property type="entry name" value="CorA"/>
    <property type="match status" value="1"/>
</dbReference>
<feature type="coiled-coil region" evidence="10">
    <location>
        <begin position="803"/>
        <end position="837"/>
    </location>
</feature>
<evidence type="ECO:0000256" key="1">
    <source>
        <dbReference type="ARBA" id="ARBA00004123"/>
    </source>
</evidence>
<feature type="compositionally biased region" description="Polar residues" evidence="11">
    <location>
        <begin position="594"/>
        <end position="606"/>
    </location>
</feature>
<gene>
    <name evidence="14" type="ORF">GLAREA_12496</name>
</gene>
<dbReference type="GeneID" id="19471537"/>
<dbReference type="GO" id="GO:0001228">
    <property type="term" value="F:DNA-binding transcription activator activity, RNA polymerase II-specific"/>
    <property type="evidence" value="ECO:0007669"/>
    <property type="project" value="TreeGrafter"/>
</dbReference>
<reference evidence="14 15" key="1">
    <citation type="journal article" date="2013" name="BMC Genomics">
        <title>Genomics-driven discovery of the pneumocandin biosynthetic gene cluster in the fungus Glarea lozoyensis.</title>
        <authorList>
            <person name="Chen L."/>
            <person name="Yue Q."/>
            <person name="Zhang X."/>
            <person name="Xiang M."/>
            <person name="Wang C."/>
            <person name="Li S."/>
            <person name="Che Y."/>
            <person name="Ortiz-Lopez F.J."/>
            <person name="Bills G.F."/>
            <person name="Liu X."/>
            <person name="An Z."/>
        </authorList>
    </citation>
    <scope>NUCLEOTIDE SEQUENCE [LARGE SCALE GENOMIC DNA]</scope>
    <source>
        <strain evidence="15">ATCC 20868 / MF5171</strain>
    </source>
</reference>
<dbReference type="Proteomes" id="UP000016922">
    <property type="component" value="Unassembled WGS sequence"/>
</dbReference>
<dbReference type="SUPFAM" id="SSF57959">
    <property type="entry name" value="Leucine zipper domain"/>
    <property type="match status" value="1"/>
</dbReference>
<comment type="subcellular location">
    <subcellularLocation>
        <location evidence="2">Membrane</location>
        <topology evidence="2">Multi-pass membrane protein</topology>
    </subcellularLocation>
    <subcellularLocation>
        <location evidence="1">Nucleus</location>
    </subcellularLocation>
</comment>